<dbReference type="RefSeq" id="WP_135764952.1">
    <property type="nucleotide sequence ID" value="NZ_RQHV01000061.1"/>
</dbReference>
<dbReference type="InterPro" id="IPR029063">
    <property type="entry name" value="SAM-dependent_MTases_sf"/>
</dbReference>
<proteinExistence type="predicted"/>
<dbReference type="SUPFAM" id="SSF53335">
    <property type="entry name" value="S-adenosyl-L-methionine-dependent methyltransferases"/>
    <property type="match status" value="1"/>
</dbReference>
<dbReference type="Gene3D" id="3.40.50.150">
    <property type="entry name" value="Vaccinia Virus protein VP39"/>
    <property type="match status" value="1"/>
</dbReference>
<reference evidence="1" key="1">
    <citation type="journal article" date="2019" name="PLoS Negl. Trop. Dis.">
        <title>Revisiting the worldwide diversity of Leptospira species in the environment.</title>
        <authorList>
            <person name="Vincent A.T."/>
            <person name="Schiettekatte O."/>
            <person name="Bourhy P."/>
            <person name="Veyrier F.J."/>
            <person name="Picardeau M."/>
        </authorList>
    </citation>
    <scope>NUCLEOTIDE SEQUENCE [LARGE SCALE GENOMIC DNA]</scope>
    <source>
        <strain evidence="1">201400974</strain>
    </source>
</reference>
<protein>
    <submittedName>
        <fullName evidence="1">Class I SAM-dependent methyltransferase</fullName>
    </submittedName>
</protein>
<keyword evidence="1" id="KW-0489">Methyltransferase</keyword>
<dbReference type="CDD" id="cd02440">
    <property type="entry name" value="AdoMet_MTases"/>
    <property type="match status" value="1"/>
</dbReference>
<dbReference type="AlphaFoldDB" id="A0A4R9LM88"/>
<dbReference type="Pfam" id="PF13489">
    <property type="entry name" value="Methyltransf_23"/>
    <property type="match status" value="1"/>
</dbReference>
<dbReference type="Proteomes" id="UP000298264">
    <property type="component" value="Unassembled WGS sequence"/>
</dbReference>
<gene>
    <name evidence="1" type="ORF">EHS11_13625</name>
</gene>
<sequence length="387" mass="44635">MSDIKYNNDFLEHYTKNKISPVRQNIVSLENHFLVRKALYRTLGLLPANFNGKRILEVGPGSGYNSLYFASLEPSQLVLLEPNPVGVTHINNLFETYKMHSEKVVIENLVLEEYSSAEPYDIVICEGLLPGMRDKQAFLDKLGSLLKPDGVLIVTTSDEVSMFFEIIRYFIAQKLTEHVSTFEEKIEILVNSFGSHLDTLKGFGRLKEDWCADSLLGNAVYNYDISMKDCMNYLGNKFYFYNSSPSVLTDYIWFKQQELDPIKYNEKFSEQFELIHHNFFHYQAILPERDPEKNRQLEIHCAGLLEAMRKHFHEGQPDTNVLNELKNIHENLLNLSPVIDDSLKELIQILEGKKYSPELISKSFPAFASSFGKGQQYVSFVKNRETI</sequence>
<comment type="caution">
    <text evidence="1">The sequence shown here is derived from an EMBL/GenBank/DDBJ whole genome shotgun (WGS) entry which is preliminary data.</text>
</comment>
<accession>A0A4R9LM88</accession>
<dbReference type="EMBL" id="RQHV01000061">
    <property type="protein sequence ID" value="TGN07973.1"/>
    <property type="molecule type" value="Genomic_DNA"/>
</dbReference>
<evidence type="ECO:0000313" key="1">
    <source>
        <dbReference type="EMBL" id="TGN07973.1"/>
    </source>
</evidence>
<dbReference type="OrthoDB" id="330884at2"/>
<keyword evidence="1" id="KW-0808">Transferase</keyword>
<evidence type="ECO:0000313" key="2">
    <source>
        <dbReference type="Proteomes" id="UP000298264"/>
    </source>
</evidence>
<dbReference type="GO" id="GO:0008168">
    <property type="term" value="F:methyltransferase activity"/>
    <property type="evidence" value="ECO:0007669"/>
    <property type="project" value="UniProtKB-KW"/>
</dbReference>
<name>A0A4R9LM88_9LEPT</name>
<dbReference type="GO" id="GO:0032259">
    <property type="term" value="P:methylation"/>
    <property type="evidence" value="ECO:0007669"/>
    <property type="project" value="UniProtKB-KW"/>
</dbReference>
<keyword evidence="2" id="KW-1185">Reference proteome</keyword>
<organism evidence="1 2">
    <name type="scientific">Leptospira ilyithenensis</name>
    <dbReference type="NCBI Taxonomy" id="2484901"/>
    <lineage>
        <taxon>Bacteria</taxon>
        <taxon>Pseudomonadati</taxon>
        <taxon>Spirochaetota</taxon>
        <taxon>Spirochaetia</taxon>
        <taxon>Leptospirales</taxon>
        <taxon>Leptospiraceae</taxon>
        <taxon>Leptospira</taxon>
    </lineage>
</organism>